<dbReference type="PANTHER" id="PTHR11496:SF102">
    <property type="entry name" value="ALCOHOL DEHYDROGENASE 4"/>
    <property type="match status" value="1"/>
</dbReference>
<evidence type="ECO:0000256" key="1">
    <source>
        <dbReference type="ARBA" id="ARBA00007358"/>
    </source>
</evidence>
<dbReference type="SUPFAM" id="SSF56796">
    <property type="entry name" value="Dehydroquinate synthase-like"/>
    <property type="match status" value="1"/>
</dbReference>
<reference evidence="5 6" key="1">
    <citation type="submission" date="2014-12" db="EMBL/GenBank/DDBJ databases">
        <title>Draft genome sequence of Cohnella kolymensis strain B-2846.</title>
        <authorList>
            <person name="Karlyshev A.V."/>
            <person name="Kudryashova E.B."/>
        </authorList>
    </citation>
    <scope>NUCLEOTIDE SEQUENCE [LARGE SCALE GENOMIC DNA]</scope>
    <source>
        <strain evidence="5 6">VKM B-2846</strain>
    </source>
</reference>
<dbReference type="InterPro" id="IPR039697">
    <property type="entry name" value="Alcohol_dehydrogenase_Fe"/>
</dbReference>
<comment type="caution">
    <text evidence="5">The sequence shown here is derived from an EMBL/GenBank/DDBJ whole genome shotgun (WGS) entry which is preliminary data.</text>
</comment>
<dbReference type="Gene3D" id="3.40.50.1970">
    <property type="match status" value="1"/>
</dbReference>
<dbReference type="InterPro" id="IPR056798">
    <property type="entry name" value="ADH_Fe_C"/>
</dbReference>
<keyword evidence="2" id="KW-0560">Oxidoreductase</keyword>
<evidence type="ECO:0000256" key="2">
    <source>
        <dbReference type="ARBA" id="ARBA00023002"/>
    </source>
</evidence>
<gene>
    <name evidence="5" type="ORF">SD71_00990</name>
</gene>
<organism evidence="5 6">
    <name type="scientific">Cohnella kolymensis</name>
    <dbReference type="NCBI Taxonomy" id="1590652"/>
    <lineage>
        <taxon>Bacteria</taxon>
        <taxon>Bacillati</taxon>
        <taxon>Bacillota</taxon>
        <taxon>Bacilli</taxon>
        <taxon>Bacillales</taxon>
        <taxon>Paenibacillaceae</taxon>
        <taxon>Cohnella</taxon>
    </lineage>
</organism>
<dbReference type="Proteomes" id="UP000054526">
    <property type="component" value="Unassembled WGS sequence"/>
</dbReference>
<feature type="domain" description="Fe-containing alcohol dehydrogenase-like C-terminal" evidence="4">
    <location>
        <begin position="139"/>
        <end position="307"/>
    </location>
</feature>
<protein>
    <recommendedName>
        <fullName evidence="7">Alcohol dehydrogenase iron-type/glycerol dehydrogenase GldA domain-containing protein</fullName>
    </recommendedName>
</protein>
<name>A0ABR5A8F9_9BACL</name>
<dbReference type="EMBL" id="JXAL01000001">
    <property type="protein sequence ID" value="KIL37303.1"/>
    <property type="molecule type" value="Genomic_DNA"/>
</dbReference>
<dbReference type="Gene3D" id="1.20.1090.10">
    <property type="entry name" value="Dehydroquinate synthase-like - alpha domain"/>
    <property type="match status" value="1"/>
</dbReference>
<comment type="similarity">
    <text evidence="1">Belongs to the iron-containing alcohol dehydrogenase family.</text>
</comment>
<dbReference type="PANTHER" id="PTHR11496">
    <property type="entry name" value="ALCOHOL DEHYDROGENASE"/>
    <property type="match status" value="1"/>
</dbReference>
<dbReference type="RefSeq" id="WP_041058493.1">
    <property type="nucleotide sequence ID" value="NZ_JXAL01000001.1"/>
</dbReference>
<dbReference type="InterPro" id="IPR001670">
    <property type="entry name" value="ADH_Fe/GldA"/>
</dbReference>
<dbReference type="Pfam" id="PF25137">
    <property type="entry name" value="ADH_Fe_C"/>
    <property type="match status" value="1"/>
</dbReference>
<proteinExistence type="inferred from homology"/>
<feature type="domain" description="Alcohol dehydrogenase iron-type/glycerol dehydrogenase GldA" evidence="3">
    <location>
        <begin position="5"/>
        <end position="125"/>
    </location>
</feature>
<evidence type="ECO:0000259" key="4">
    <source>
        <dbReference type="Pfam" id="PF25137"/>
    </source>
</evidence>
<dbReference type="Pfam" id="PF00465">
    <property type="entry name" value="Fe-ADH"/>
    <property type="match status" value="1"/>
</dbReference>
<dbReference type="CDD" id="cd08551">
    <property type="entry name" value="Fe-ADH"/>
    <property type="match status" value="1"/>
</dbReference>
<evidence type="ECO:0000313" key="6">
    <source>
        <dbReference type="Proteomes" id="UP000054526"/>
    </source>
</evidence>
<evidence type="ECO:0000313" key="5">
    <source>
        <dbReference type="EMBL" id="KIL37303.1"/>
    </source>
</evidence>
<accession>A0ABR5A8F9</accession>
<sequence>MPTGVFTDVTHIAKVSAIDESWRQAQEHGADCIVALGGGSALVVGKATGVLGGAAKEAKLTGQRTPSIREFAFNPPVYVMPVVAIPTTAGSGAEVSPHQPMVDEENNRKITVSSAVCYPRVAILDANLMRTLPFVQATRSGVDALTHAIEACLTDQSTEITNSLALHAMQMLIQNLRKSCMTDDLQAKQACLEASCIANMACGNAKLGYVHGLARNVQTLFPVPYGETIGVFLPPVMEFNMPAALDRYVMMAPYLGVDSAGKNSIEIGEAVIYQVKKLLADLNFPRKFSEEVVDRKSIPIMAKMVFVRKLEKNLSLEELDKMELPLYGPNPNIRKATYDDFVKLYEKSFEGWEL</sequence>
<evidence type="ECO:0008006" key="7">
    <source>
        <dbReference type="Google" id="ProtNLM"/>
    </source>
</evidence>
<keyword evidence="6" id="KW-1185">Reference proteome</keyword>
<evidence type="ECO:0000259" key="3">
    <source>
        <dbReference type="Pfam" id="PF00465"/>
    </source>
</evidence>